<evidence type="ECO:0000313" key="1">
    <source>
        <dbReference type="EMBL" id="TYK97651.1"/>
    </source>
</evidence>
<dbReference type="STRING" id="1314.SD89_05665"/>
<feature type="non-terminal residue" evidence="1">
    <location>
        <position position="1"/>
    </location>
</feature>
<dbReference type="PANTHER" id="PTHR41313">
    <property type="entry name" value="ADENINE-SPECIFIC METHYLTRANSFERASE"/>
    <property type="match status" value="1"/>
</dbReference>
<organism evidence="1 2">
    <name type="scientific">Streptococcus pyogenes</name>
    <dbReference type="NCBI Taxonomy" id="1314"/>
    <lineage>
        <taxon>Bacteria</taxon>
        <taxon>Bacillati</taxon>
        <taxon>Bacillota</taxon>
        <taxon>Bacilli</taxon>
        <taxon>Lactobacillales</taxon>
        <taxon>Streptococcaceae</taxon>
        <taxon>Streptococcus</taxon>
    </lineage>
</organism>
<keyword evidence="1" id="KW-0347">Helicase</keyword>
<dbReference type="PANTHER" id="PTHR41313:SF1">
    <property type="entry name" value="DNA METHYLASE ADENINE-SPECIFIC DOMAIN-CONTAINING PROTEIN"/>
    <property type="match status" value="1"/>
</dbReference>
<proteinExistence type="predicted"/>
<dbReference type="Proteomes" id="UP000324058">
    <property type="component" value="Unassembled WGS sequence"/>
</dbReference>
<dbReference type="AlphaFoldDB" id="A0A5S4TMP8"/>
<comment type="caution">
    <text evidence="1">The sequence shown here is derived from an EMBL/GenBank/DDBJ whole genome shotgun (WGS) entry which is preliminary data.</text>
</comment>
<reference evidence="1 2" key="1">
    <citation type="submission" date="2019-02" db="EMBL/GenBank/DDBJ databases">
        <title>Novel genomic isolates of S. pyogenes and S. dysgalactiae subsp. equisimilis associated to necrotising fasciitis (NSTI).</title>
        <authorList>
            <person name="Barrantes I."/>
        </authorList>
    </citation>
    <scope>NUCLEOTIDE SEQUENCE [LARGE SCALE GENOMIC DNA]</scope>
    <source>
        <strain evidence="1 2">SPY2028</strain>
    </source>
</reference>
<dbReference type="EMBL" id="SJLL01000145">
    <property type="protein sequence ID" value="TYK97651.1"/>
    <property type="molecule type" value="Genomic_DNA"/>
</dbReference>
<feature type="non-terminal residue" evidence="1">
    <location>
        <position position="168"/>
    </location>
</feature>
<accession>A0A5S4TMP8</accession>
<keyword evidence="1" id="KW-0067">ATP-binding</keyword>
<gene>
    <name evidence="1" type="ORF">E0F66_10615</name>
</gene>
<name>A0A5S4TMP8_STRPY</name>
<dbReference type="GO" id="GO:0004386">
    <property type="term" value="F:helicase activity"/>
    <property type="evidence" value="ECO:0007669"/>
    <property type="project" value="UniProtKB-KW"/>
</dbReference>
<evidence type="ECO:0000313" key="2">
    <source>
        <dbReference type="Proteomes" id="UP000324058"/>
    </source>
</evidence>
<keyword evidence="1" id="KW-0378">Hydrolase</keyword>
<protein>
    <submittedName>
        <fullName evidence="1">DNA helicase</fullName>
    </submittedName>
</protein>
<keyword evidence="1" id="KW-0547">Nucleotide-binding</keyword>
<sequence length="168" mass="19201">KNNLEHFDSWASTFGETQSAFELSPEGTGYRVKTRFSKFYNLPELMSMFKEVADIQTADMLNLPTPEAHYEVIKTLPSEEQKEILKSLSERADDVRNRVVEPDEDNMLKITNDGKKLALDQRLINPLLPDNPDSKVNVCVKNVFSIWDKTKENKSTQLLFSDMSTPKG</sequence>
<dbReference type="InterPro" id="IPR052933">
    <property type="entry name" value="DNA_Protect_Modify"/>
</dbReference>